<comment type="caution">
    <text evidence="1">The sequence shown here is derived from an EMBL/GenBank/DDBJ whole genome shotgun (WGS) entry which is preliminary data.</text>
</comment>
<protein>
    <submittedName>
        <fullName evidence="1">Uncharacterized protein</fullName>
    </submittedName>
</protein>
<keyword evidence="2" id="KW-1185">Reference proteome</keyword>
<gene>
    <name evidence="1" type="ORF">MRB53_001331</name>
</gene>
<dbReference type="Proteomes" id="UP001234297">
    <property type="component" value="Chromosome 1"/>
</dbReference>
<evidence type="ECO:0000313" key="1">
    <source>
        <dbReference type="EMBL" id="KAJ8648308.1"/>
    </source>
</evidence>
<reference evidence="1 2" key="1">
    <citation type="journal article" date="2022" name="Hortic Res">
        <title>A haplotype resolved chromosomal level avocado genome allows analysis of novel avocado genes.</title>
        <authorList>
            <person name="Nath O."/>
            <person name="Fletcher S.J."/>
            <person name="Hayward A."/>
            <person name="Shaw L.M."/>
            <person name="Masouleh A.K."/>
            <person name="Furtado A."/>
            <person name="Henry R.J."/>
            <person name="Mitter N."/>
        </authorList>
    </citation>
    <scope>NUCLEOTIDE SEQUENCE [LARGE SCALE GENOMIC DNA]</scope>
    <source>
        <strain evidence="2">cv. Hass</strain>
    </source>
</reference>
<evidence type="ECO:0000313" key="2">
    <source>
        <dbReference type="Proteomes" id="UP001234297"/>
    </source>
</evidence>
<name>A0ACC2MRP0_PERAE</name>
<sequence>MAHFVHHVFTFISGYIVGFLRSWKVAFVVLSVMPLTLCCGIAYKAVYVGLTSKEQASYRKAGNVAEQAIGASRTVFSFVAEDHLVAKYADLLERSVPFGAKLGFAKGAGMGVIYLVTYSTWALAFWYGSTLVARGEITGGKAIACFFGVNVGGRGLALALSYFAQFAQGTVAASRVFEIIERVPEIDSYDERNGRVFSTVRGRIDFKGVSFAYPSRPETQILNKLNLVVPPKKTLALVGASGGGKSTVFALIERFYDPNKGSICLDGHDIRTLQVKWLRNQIGMVGQEPVLFATSILENILMGKDRATKKEAIAACMAANAHTFISDLPNGYDTQVGDRGTKLSGGQKQRIALARAMIKNPQILLLDEATSALDPDSEAQVQQAIDHISSSRTTLIIAHRLSTVRNAHTIVVLERGSILESGSHHQLLDRAGHYAHLLKLASENIPTSHHNNNNNNNNNNDESAYVKSMQPNNYSLYLKSMQQEQELEENKEEQERREKEKKKKDNNFHLSEVMKLQRPELFMLLLGLLLGIIAGAVLSIFPLLLGQALQIYYDKNTSRIKRDVGYLALGLVGLGFGCIISMTGQQGFCGWAGTKLTKRVRFLLFQSILKQEPGWFDIDENSTGVLVSKLSIDCISFRSVLGDRISVLLMGLSSAAVGLAVCFVLNWRLTLLAAALTPFTLGASYLSLIINIGPKLDNSAYARASNIAAGAISNIRTVTTFSAQDQIVSSFDRALSEPKKKSMRRSQILGLTLGFSQGAMYGAYTLTLWFGAYLIKHGHAKFGEVYKIFLIVVLSSFSVGQLAGLAPDTSNAPVAIPGVLGIISRKPEIGGDGEKEKTRKKKVEVSRPVEIELKRVDFVYPSRPDVVVLKDFSLKVKGGSVVALVGGSGCGKSTVVWLVQRFYDPVRGWVLMGGVDLKEIDVKWLRRQCALVGQEPALFAGSIRENIAFGNLKASWGEIEEAAKEAYIHKFISSLPQGYETQVGESGVQLSGGQKQRIAIARAILKKSRVVLLDEASSALDLESEKHVQDALRRLSKRGATTITVAHRLATIREADRIAVVKDGSVAEFGTHETLMASHLNNGLYAAMVRAEMEANALN</sequence>
<accession>A0ACC2MRP0</accession>
<dbReference type="EMBL" id="CM056809">
    <property type="protein sequence ID" value="KAJ8648308.1"/>
    <property type="molecule type" value="Genomic_DNA"/>
</dbReference>
<proteinExistence type="predicted"/>
<organism evidence="1 2">
    <name type="scientific">Persea americana</name>
    <name type="common">Avocado</name>
    <dbReference type="NCBI Taxonomy" id="3435"/>
    <lineage>
        <taxon>Eukaryota</taxon>
        <taxon>Viridiplantae</taxon>
        <taxon>Streptophyta</taxon>
        <taxon>Embryophyta</taxon>
        <taxon>Tracheophyta</taxon>
        <taxon>Spermatophyta</taxon>
        <taxon>Magnoliopsida</taxon>
        <taxon>Magnoliidae</taxon>
        <taxon>Laurales</taxon>
        <taxon>Lauraceae</taxon>
        <taxon>Persea</taxon>
    </lineage>
</organism>